<accession>A0A1I9G4B1</accession>
<dbReference type="AlphaFoldDB" id="A0A1I9G4B1"/>
<sequence length="206" mass="23785">MAPVISSTNDPDKGIHVQTSSHTLGLRSEFPRPPSITYYPDKYKHICAYWRECQHSSLKFDQEAPQPKRHLCIQQDCQLLLWANTLTGFTIKLKKFQVNLNRTSCVFPQLNEQSAASQKLKWMSEVCCRAVPLPARPKLKFLQIHHHLFLQTLPVTASLNQPVQKPENNQLKPVSEELRNMDVNSFATNALIKRMITVRTLQRRLQ</sequence>
<reference evidence="1" key="2">
    <citation type="submission" date="2012-12" db="EMBL/GenBank/DDBJ databases">
        <authorList>
            <consortium name="WormBase Consortium"/>
            <person name="Ghedin E."/>
            <person name="Paulini M."/>
        </authorList>
    </citation>
    <scope>NUCLEOTIDE SEQUENCE</scope>
    <source>
        <strain evidence="1">FR3</strain>
    </source>
</reference>
<reference evidence="1" key="1">
    <citation type="journal article" date="2007" name="Science">
        <title>Draft genome of the filarial nematode parasite Brugia malayi.</title>
        <authorList>
            <person name="Ghedin E."/>
            <person name="Wang S."/>
            <person name="Spiro D."/>
            <person name="Caler E."/>
            <person name="Zhao Q."/>
            <person name="Crabtree J."/>
            <person name="Allen J.E."/>
            <person name="Delcher A.L."/>
            <person name="Guiliano D.B."/>
            <person name="Miranda-Saavedra D."/>
            <person name="Angiuoli S.V."/>
            <person name="Creasy T."/>
            <person name="Amedeo P."/>
            <person name="Haas B."/>
            <person name="El-Sayed N.M."/>
            <person name="Wortman J.R."/>
            <person name="Feldblyum T."/>
            <person name="Tallon L."/>
            <person name="Schatz M."/>
            <person name="Shumway M."/>
            <person name="Koo H."/>
            <person name="Salzberg S.L."/>
            <person name="Schobel S."/>
            <person name="Pertea M."/>
            <person name="Pop M."/>
            <person name="White O."/>
            <person name="Barton G.J."/>
            <person name="Carlow C.K."/>
            <person name="Crawford M.J."/>
            <person name="Daub J."/>
            <person name="Dimmic M.W."/>
            <person name="Estes C.F."/>
            <person name="Foster J.M."/>
            <person name="Ganatra M."/>
            <person name="Gregory W.F."/>
            <person name="Johnson N.M."/>
            <person name="Jin J."/>
            <person name="Komuniecki R."/>
            <person name="Korf I."/>
            <person name="Kumar S."/>
            <person name="Laney S."/>
            <person name="Li B.W."/>
            <person name="Li W."/>
            <person name="Lindblom T.H."/>
            <person name="Lustigman S."/>
            <person name="Ma D."/>
            <person name="Maina C.V."/>
            <person name="Martin D.M."/>
            <person name="McCarter J.P."/>
            <person name="McReynolds L."/>
            <person name="Mitreva M."/>
            <person name="Nutman T.B."/>
            <person name="Parkinson J."/>
            <person name="Peregrin-Alvarez J.M."/>
            <person name="Poole C."/>
            <person name="Ren Q."/>
            <person name="Saunders L."/>
            <person name="Sluder A.E."/>
            <person name="Smith K."/>
            <person name="Stanke M."/>
            <person name="Unnasch T.R."/>
            <person name="Ware J."/>
            <person name="Wei A.D."/>
            <person name="Weil G."/>
            <person name="Williams D.J."/>
            <person name="Zhang Y."/>
            <person name="Williams S.A."/>
            <person name="Fraser-Liggett C."/>
            <person name="Slatko B."/>
            <person name="Blaxter M.L."/>
            <person name="Scott A.L."/>
        </authorList>
    </citation>
    <scope>NUCLEOTIDE SEQUENCE</scope>
    <source>
        <strain evidence="1">FR3</strain>
    </source>
</reference>
<name>A0A1I9G4B1_BRUMA</name>
<organism evidence="1">
    <name type="scientific">Brugia malayi</name>
    <name type="common">Filarial nematode worm</name>
    <dbReference type="NCBI Taxonomy" id="6279"/>
    <lineage>
        <taxon>Eukaryota</taxon>
        <taxon>Metazoa</taxon>
        <taxon>Ecdysozoa</taxon>
        <taxon>Nematoda</taxon>
        <taxon>Chromadorea</taxon>
        <taxon>Rhabditida</taxon>
        <taxon>Spirurina</taxon>
        <taxon>Spiruromorpha</taxon>
        <taxon>Filarioidea</taxon>
        <taxon>Onchocercidae</taxon>
        <taxon>Brugia</taxon>
    </lineage>
</organism>
<dbReference type="EMBL" id="LN857010">
    <property type="protein sequence ID" value="CDP99863.1"/>
    <property type="molecule type" value="Genomic_DNA"/>
</dbReference>
<gene>
    <name evidence="1" type="primary">Bm656</name>
    <name evidence="1" type="ORF">BM_Bm656</name>
</gene>
<proteinExistence type="predicted"/>
<evidence type="ECO:0000313" key="1">
    <source>
        <dbReference type="EMBL" id="CDP99863.1"/>
    </source>
</evidence>
<protein>
    <submittedName>
        <fullName evidence="1">Bm656, isoform d</fullName>
    </submittedName>
</protein>